<feature type="region of interest" description="Disordered" evidence="3">
    <location>
        <begin position="205"/>
        <end position="244"/>
    </location>
</feature>
<feature type="compositionally biased region" description="Basic and acidic residues" evidence="3">
    <location>
        <begin position="210"/>
        <end position="225"/>
    </location>
</feature>
<feature type="domain" description="MobA/MobL protein" evidence="4">
    <location>
        <begin position="24"/>
        <end position="235"/>
    </location>
</feature>
<protein>
    <recommendedName>
        <fullName evidence="4">MobA/MobL protein domain-containing protein</fullName>
    </recommendedName>
</protein>
<dbReference type="Proteomes" id="UP000542776">
    <property type="component" value="Unassembled WGS sequence"/>
</dbReference>
<evidence type="ECO:0000259" key="4">
    <source>
        <dbReference type="Pfam" id="PF03389"/>
    </source>
</evidence>
<reference evidence="5 6" key="1">
    <citation type="submission" date="2020-08" db="EMBL/GenBank/DDBJ databases">
        <title>Genomic Encyclopedia of Type Strains, Phase IV (KMG-IV): sequencing the most valuable type-strain genomes for metagenomic binning, comparative biology and taxonomic classification.</title>
        <authorList>
            <person name="Goeker M."/>
        </authorList>
    </citation>
    <scope>NUCLEOTIDE SEQUENCE [LARGE SCALE GENOMIC DNA]</scope>
    <source>
        <strain evidence="5 6">DSM 102238</strain>
    </source>
</reference>
<proteinExistence type="inferred from homology"/>
<gene>
    <name evidence="5" type="ORF">GGR04_002229</name>
</gene>
<evidence type="ECO:0000256" key="3">
    <source>
        <dbReference type="SAM" id="MobiDB-lite"/>
    </source>
</evidence>
<evidence type="ECO:0000313" key="5">
    <source>
        <dbReference type="EMBL" id="MBB3998388.1"/>
    </source>
</evidence>
<dbReference type="Gene3D" id="3.30.930.30">
    <property type="match status" value="1"/>
</dbReference>
<dbReference type="InterPro" id="IPR005053">
    <property type="entry name" value="MobA_MobL"/>
</dbReference>
<dbReference type="RefSeq" id="WP_183199929.1">
    <property type="nucleotide sequence ID" value="NZ_JACIEK010000005.1"/>
</dbReference>
<organism evidence="5 6">
    <name type="scientific">Aureimonas pseudogalii</name>
    <dbReference type="NCBI Taxonomy" id="1744844"/>
    <lineage>
        <taxon>Bacteria</taxon>
        <taxon>Pseudomonadati</taxon>
        <taxon>Pseudomonadota</taxon>
        <taxon>Alphaproteobacteria</taxon>
        <taxon>Hyphomicrobiales</taxon>
        <taxon>Aurantimonadaceae</taxon>
        <taxon>Aureimonas</taxon>
    </lineage>
</organism>
<accession>A0A7W6H4J9</accession>
<dbReference type="Pfam" id="PF03389">
    <property type="entry name" value="MobA_MobL"/>
    <property type="match status" value="1"/>
</dbReference>
<feature type="region of interest" description="Disordered" evidence="3">
    <location>
        <begin position="592"/>
        <end position="628"/>
    </location>
</feature>
<sequence length="628" mass="67962">MTSLLDHEALCHVRASIIQRSRGKSSVAAAAYRAAARLTDARTGQTWDYSRKRQVTDSYVMAPAGSAAWVYDREQLWSRVELAEKRRDAQTARELQIAIPRDLPRSAWGAFIGDVGAPYLAAGAVLDVALHEPRAADRGEQPHVHILITVRALDPASPTGFASTRNAAVSALLTSGGSHGGGARGDALKRERERVATIINTHLRATGSKRRADSRSYEARGDPRTPEPPMGEQRVAAVRRRRTHDRRSAVVTGLRETRRIENELIETEKIMALSARGFPRAPARKTREPHQQDYKLGLLKDRFPDAVLSPTIGESLYLVDVRDPRRTRTLLRDGAWVESDDESGTVSLWGPRSQNAAALAEAISASTGYGIDRVERTASAAKPGKTRRKSVVSEDEAISLADKWRRRGFSDVTESPAGVRVGLGGRSRLLDSGDHVDLHGPVSDESLRALASKAAEDWSGSLTLDGPWPAEAQARLWLECQRQGVTLADYTPPPAVAAAWAAESGSVADTATKLRAVRSETAEADLLLGAAAGDVASLKKLEPALRAFVTGHLDDDQRRDLVKADREEIVAVLGEFRSIGATELARQKADRLAGRSWLTEGPAKPGTATPPPAQDAAPVFGRRSTIAD</sequence>
<comment type="similarity">
    <text evidence="1">Belongs to the MobA/MobL family.</text>
</comment>
<name>A0A7W6H4J9_9HYPH</name>
<evidence type="ECO:0000256" key="2">
    <source>
        <dbReference type="ARBA" id="ARBA00022971"/>
    </source>
</evidence>
<comment type="caution">
    <text evidence="5">The sequence shown here is derived from an EMBL/GenBank/DDBJ whole genome shotgun (WGS) entry which is preliminary data.</text>
</comment>
<dbReference type="EMBL" id="JACIEK010000005">
    <property type="protein sequence ID" value="MBB3998388.1"/>
    <property type="molecule type" value="Genomic_DNA"/>
</dbReference>
<evidence type="ECO:0000313" key="6">
    <source>
        <dbReference type="Proteomes" id="UP000542776"/>
    </source>
</evidence>
<keyword evidence="6" id="KW-1185">Reference proteome</keyword>
<evidence type="ECO:0000256" key="1">
    <source>
        <dbReference type="ARBA" id="ARBA00010873"/>
    </source>
</evidence>
<dbReference type="AlphaFoldDB" id="A0A7W6H4J9"/>
<keyword evidence="2" id="KW-0184">Conjugation</keyword>